<evidence type="ECO:0000313" key="6">
    <source>
        <dbReference type="EMBL" id="AKG46185.1"/>
    </source>
</evidence>
<dbReference type="GO" id="GO:0003700">
    <property type="term" value="F:DNA-binding transcription factor activity"/>
    <property type="evidence" value="ECO:0007669"/>
    <property type="project" value="InterPro"/>
</dbReference>
<dbReference type="AlphaFoldDB" id="A0A0F7FZQ2"/>
<dbReference type="InterPro" id="IPR000847">
    <property type="entry name" value="LysR_HTH_N"/>
</dbReference>
<dbReference type="CDD" id="cd08423">
    <property type="entry name" value="PBP2_LTTR_like_6"/>
    <property type="match status" value="1"/>
</dbReference>
<dbReference type="Pfam" id="PF03466">
    <property type="entry name" value="LysR_substrate"/>
    <property type="match status" value="1"/>
</dbReference>
<dbReference type="PROSITE" id="PS50931">
    <property type="entry name" value="HTH_LYSR"/>
    <property type="match status" value="1"/>
</dbReference>
<keyword evidence="7" id="KW-1185">Reference proteome</keyword>
<dbReference type="PANTHER" id="PTHR30346:SF29">
    <property type="entry name" value="LYSR SUBSTRATE-BINDING"/>
    <property type="match status" value="1"/>
</dbReference>
<dbReference type="KEGG" id="sxi:SXIM_48010"/>
<evidence type="ECO:0000256" key="2">
    <source>
        <dbReference type="ARBA" id="ARBA00023015"/>
    </source>
</evidence>
<protein>
    <submittedName>
        <fullName evidence="6">Transcriptional regulator, LysR family protein</fullName>
    </submittedName>
</protein>
<keyword evidence="2" id="KW-0805">Transcription regulation</keyword>
<dbReference type="EMBL" id="CP009922">
    <property type="protein sequence ID" value="AKG46185.1"/>
    <property type="molecule type" value="Genomic_DNA"/>
</dbReference>
<accession>A0A0F7FZQ2</accession>
<dbReference type="GO" id="GO:0032993">
    <property type="term" value="C:protein-DNA complex"/>
    <property type="evidence" value="ECO:0007669"/>
    <property type="project" value="TreeGrafter"/>
</dbReference>
<proteinExistence type="inferred from homology"/>
<evidence type="ECO:0000256" key="1">
    <source>
        <dbReference type="ARBA" id="ARBA00009437"/>
    </source>
</evidence>
<dbReference type="Proteomes" id="UP000034034">
    <property type="component" value="Chromosome"/>
</dbReference>
<dbReference type="SUPFAM" id="SSF53850">
    <property type="entry name" value="Periplasmic binding protein-like II"/>
    <property type="match status" value="1"/>
</dbReference>
<dbReference type="STRING" id="408015.SXIM_48010"/>
<feature type="domain" description="HTH lysR-type" evidence="5">
    <location>
        <begin position="13"/>
        <end position="70"/>
    </location>
</feature>
<reference evidence="6" key="1">
    <citation type="submission" date="2019-08" db="EMBL/GenBank/DDBJ databases">
        <title>Complete genome sequence of a mangrove-derived Streptomyces xiamenensis.</title>
        <authorList>
            <person name="Xu J."/>
        </authorList>
    </citation>
    <scope>NUCLEOTIDE SEQUENCE</scope>
    <source>
        <strain evidence="6">318</strain>
    </source>
</reference>
<dbReference type="Pfam" id="PF00126">
    <property type="entry name" value="HTH_1"/>
    <property type="match status" value="1"/>
</dbReference>
<comment type="similarity">
    <text evidence="1">Belongs to the LysR transcriptional regulatory family.</text>
</comment>
<sequence>MFLRVYVHNHCMIDLRRVQVLRAVHQHGTVTAAAAALHLTPSAVSHHLRELSRELKVRLIEPQGRRIRLTGAAHVVIEHGDAMVARWERAEAALESYRSGTSGLLRMCGFPSAVAALIAPAAALLRASNPELTIEVSECETPTGFDLLLATDADIAVLAPSEDFPHPGDARFDQRTLLDEPLDLLVPAGHPLVRRTRGGIQGVRLEDTAREEWILAAPGSCDHHQRVVVFCAVAGFTPKVAHYVRDWMAISAMVGAGLGVSLVPRMAPTPPEHAVVRLPLTGEPALTRRILTCVREGSRDHPLIQHGLKALAEAAAAVPERVGITPPG</sequence>
<dbReference type="InterPro" id="IPR036390">
    <property type="entry name" value="WH_DNA-bd_sf"/>
</dbReference>
<keyword evidence="4" id="KW-0804">Transcription</keyword>
<dbReference type="SUPFAM" id="SSF46785">
    <property type="entry name" value="Winged helix' DNA-binding domain"/>
    <property type="match status" value="1"/>
</dbReference>
<dbReference type="HOGENOM" id="CLU_039613_6_0_11"/>
<dbReference type="PANTHER" id="PTHR30346">
    <property type="entry name" value="TRANSCRIPTIONAL DUAL REGULATOR HCAR-RELATED"/>
    <property type="match status" value="1"/>
</dbReference>
<name>A0A0F7FZQ2_9ACTN</name>
<gene>
    <name evidence="6" type="ORF">SXIM_48010</name>
</gene>
<dbReference type="InterPro" id="IPR036388">
    <property type="entry name" value="WH-like_DNA-bd_sf"/>
</dbReference>
<dbReference type="PATRIC" id="fig|408015.6.peg.4860"/>
<evidence type="ECO:0000313" key="7">
    <source>
        <dbReference type="Proteomes" id="UP000034034"/>
    </source>
</evidence>
<dbReference type="GO" id="GO:0003677">
    <property type="term" value="F:DNA binding"/>
    <property type="evidence" value="ECO:0007669"/>
    <property type="project" value="UniProtKB-KW"/>
</dbReference>
<evidence type="ECO:0000256" key="3">
    <source>
        <dbReference type="ARBA" id="ARBA00023125"/>
    </source>
</evidence>
<evidence type="ECO:0000259" key="5">
    <source>
        <dbReference type="PROSITE" id="PS50931"/>
    </source>
</evidence>
<keyword evidence="3" id="KW-0238">DNA-binding</keyword>
<dbReference type="Gene3D" id="1.10.10.10">
    <property type="entry name" value="Winged helix-like DNA-binding domain superfamily/Winged helix DNA-binding domain"/>
    <property type="match status" value="1"/>
</dbReference>
<dbReference type="Gene3D" id="3.40.190.10">
    <property type="entry name" value="Periplasmic binding protein-like II"/>
    <property type="match status" value="2"/>
</dbReference>
<evidence type="ECO:0000256" key="4">
    <source>
        <dbReference type="ARBA" id="ARBA00023163"/>
    </source>
</evidence>
<organism evidence="6 7">
    <name type="scientific">Streptomyces xiamenensis</name>
    <dbReference type="NCBI Taxonomy" id="408015"/>
    <lineage>
        <taxon>Bacteria</taxon>
        <taxon>Bacillati</taxon>
        <taxon>Actinomycetota</taxon>
        <taxon>Actinomycetes</taxon>
        <taxon>Kitasatosporales</taxon>
        <taxon>Streptomycetaceae</taxon>
        <taxon>Streptomyces</taxon>
    </lineage>
</organism>
<dbReference type="InterPro" id="IPR005119">
    <property type="entry name" value="LysR_subst-bd"/>
</dbReference>